<gene>
    <name evidence="2" type="ORF">EI71_00321</name>
</gene>
<accession>A0A397S100</accession>
<proteinExistence type="predicted"/>
<dbReference type="InterPro" id="IPR029058">
    <property type="entry name" value="AB_hydrolase_fold"/>
</dbReference>
<dbReference type="PANTHER" id="PTHR42886:SF29">
    <property type="entry name" value="PUMMELIG, ISOFORM A"/>
    <property type="match status" value="1"/>
</dbReference>
<dbReference type="Pfam" id="PF12146">
    <property type="entry name" value="Hydrolase_4"/>
    <property type="match status" value="1"/>
</dbReference>
<dbReference type="InterPro" id="IPR022742">
    <property type="entry name" value="Hydrolase_4"/>
</dbReference>
<protein>
    <recommendedName>
        <fullName evidence="1">Serine aminopeptidase S33 domain-containing protein</fullName>
    </recommendedName>
</protein>
<organism evidence="2 3">
    <name type="scientific">Anaeroplasma bactoclasticum</name>
    <dbReference type="NCBI Taxonomy" id="2088"/>
    <lineage>
        <taxon>Bacteria</taxon>
        <taxon>Bacillati</taxon>
        <taxon>Mycoplasmatota</taxon>
        <taxon>Mollicutes</taxon>
        <taxon>Anaeroplasmatales</taxon>
        <taxon>Anaeroplasmataceae</taxon>
        <taxon>Anaeroplasma</taxon>
    </lineage>
</organism>
<feature type="domain" description="Serine aminopeptidase S33" evidence="1">
    <location>
        <begin position="20"/>
        <end position="127"/>
    </location>
</feature>
<dbReference type="EMBL" id="QXEV01000002">
    <property type="protein sequence ID" value="RIA78369.1"/>
    <property type="molecule type" value="Genomic_DNA"/>
</dbReference>
<dbReference type="PANTHER" id="PTHR42886">
    <property type="entry name" value="RE40534P-RELATED"/>
    <property type="match status" value="1"/>
</dbReference>
<evidence type="ECO:0000313" key="3">
    <source>
        <dbReference type="Proteomes" id="UP000266506"/>
    </source>
</evidence>
<comment type="caution">
    <text evidence="2">The sequence shown here is derived from an EMBL/GenBank/DDBJ whole genome shotgun (WGS) entry which is preliminary data.</text>
</comment>
<dbReference type="RefSeq" id="WP_119015490.1">
    <property type="nucleotide sequence ID" value="NZ_QXEV01000002.1"/>
</dbReference>
<sequence length="230" mass="26453">MRINNNGNNINYIHDKAGNDTLVVMFHGLTMSSIIYPFNELAKDILKMGYDVLRFDFIGHGESYGDSKDMTLEKEIQDASFMIERFRKGYKKLILLGHSQGGLVANYLSTLFCPTKVILLAPAFNIYDCVKNKMFFGKPIKEGKDLHLWNMTFTKEYFLDISDESYYNLNPFTKVIIIHGSEDILVPISYSINLKEKYSNVSLRIIPNSDHEFIGFYDELIKEVGEALNE</sequence>
<evidence type="ECO:0000259" key="1">
    <source>
        <dbReference type="Pfam" id="PF12146"/>
    </source>
</evidence>
<reference evidence="2 3" key="1">
    <citation type="submission" date="2018-08" db="EMBL/GenBank/DDBJ databases">
        <title>Genomic Encyclopedia of Archaeal and Bacterial Type Strains, Phase II (KMG-II): from individual species to whole genera.</title>
        <authorList>
            <person name="Goeker M."/>
        </authorList>
    </citation>
    <scope>NUCLEOTIDE SEQUENCE [LARGE SCALE GENOMIC DNA]</scope>
    <source>
        <strain evidence="2 3">ATCC 27112</strain>
    </source>
</reference>
<evidence type="ECO:0000313" key="2">
    <source>
        <dbReference type="EMBL" id="RIA78369.1"/>
    </source>
</evidence>
<dbReference type="Proteomes" id="UP000266506">
    <property type="component" value="Unassembled WGS sequence"/>
</dbReference>
<dbReference type="Gene3D" id="3.40.50.1820">
    <property type="entry name" value="alpha/beta hydrolase"/>
    <property type="match status" value="1"/>
</dbReference>
<name>A0A397S100_9MOLU</name>
<keyword evidence="3" id="KW-1185">Reference proteome</keyword>
<dbReference type="SUPFAM" id="SSF53474">
    <property type="entry name" value="alpha/beta-Hydrolases"/>
    <property type="match status" value="1"/>
</dbReference>
<dbReference type="OrthoDB" id="9776685at2"/>
<dbReference type="InParanoid" id="A0A397S100"/>
<dbReference type="AlphaFoldDB" id="A0A397S100"/>